<organism evidence="1 2">
    <name type="scientific">Lactuca sativa</name>
    <name type="common">Garden lettuce</name>
    <dbReference type="NCBI Taxonomy" id="4236"/>
    <lineage>
        <taxon>Eukaryota</taxon>
        <taxon>Viridiplantae</taxon>
        <taxon>Streptophyta</taxon>
        <taxon>Embryophyta</taxon>
        <taxon>Tracheophyta</taxon>
        <taxon>Spermatophyta</taxon>
        <taxon>Magnoliopsida</taxon>
        <taxon>eudicotyledons</taxon>
        <taxon>Gunneridae</taxon>
        <taxon>Pentapetalae</taxon>
        <taxon>asterids</taxon>
        <taxon>campanulids</taxon>
        <taxon>Asterales</taxon>
        <taxon>Asteraceae</taxon>
        <taxon>Cichorioideae</taxon>
        <taxon>Cichorieae</taxon>
        <taxon>Lactucinae</taxon>
        <taxon>Lactuca</taxon>
    </lineage>
</organism>
<gene>
    <name evidence="1" type="ORF">LSAT_V11C500287380</name>
</gene>
<dbReference type="PANTHER" id="PTHR47718">
    <property type="entry name" value="OS01G0519700 PROTEIN"/>
    <property type="match status" value="1"/>
</dbReference>
<keyword evidence="2" id="KW-1185">Reference proteome</keyword>
<name>A0A9R1X8W0_LACSA</name>
<evidence type="ECO:0000313" key="1">
    <source>
        <dbReference type="EMBL" id="KAJ0203751.1"/>
    </source>
</evidence>
<proteinExistence type="predicted"/>
<dbReference type="EMBL" id="NBSK02000005">
    <property type="protein sequence ID" value="KAJ0203751.1"/>
    <property type="molecule type" value="Genomic_DNA"/>
</dbReference>
<dbReference type="PANTHER" id="PTHR47718:SF12">
    <property type="entry name" value="PROTEIN FAR1-RELATED SEQUENCE"/>
    <property type="match status" value="1"/>
</dbReference>
<evidence type="ECO:0008006" key="3">
    <source>
        <dbReference type="Google" id="ProtNLM"/>
    </source>
</evidence>
<evidence type="ECO:0000313" key="2">
    <source>
        <dbReference type="Proteomes" id="UP000235145"/>
    </source>
</evidence>
<comment type="caution">
    <text evidence="1">The sequence shown here is derived from an EMBL/GenBank/DDBJ whole genome shotgun (WGS) entry which is preliminary data.</text>
</comment>
<sequence length="110" mass="13321">MNRLLVIYLKTKTSRKDLTSLYGTYISNLIKLRRSDKRWFNDMFELRDKWIPTYFSDTRMPGLMKTTLRSESMNSFFNTYSQSGNLLLHFMMNYDTTIQKQRNTQKELDH</sequence>
<reference evidence="1 2" key="1">
    <citation type="journal article" date="2017" name="Nat. Commun.">
        <title>Genome assembly with in vitro proximity ligation data and whole-genome triplication in lettuce.</title>
        <authorList>
            <person name="Reyes-Chin-Wo S."/>
            <person name="Wang Z."/>
            <person name="Yang X."/>
            <person name="Kozik A."/>
            <person name="Arikit S."/>
            <person name="Song C."/>
            <person name="Xia L."/>
            <person name="Froenicke L."/>
            <person name="Lavelle D.O."/>
            <person name="Truco M.J."/>
            <person name="Xia R."/>
            <person name="Zhu S."/>
            <person name="Xu C."/>
            <person name="Xu H."/>
            <person name="Xu X."/>
            <person name="Cox K."/>
            <person name="Korf I."/>
            <person name="Meyers B.C."/>
            <person name="Michelmore R.W."/>
        </authorList>
    </citation>
    <scope>NUCLEOTIDE SEQUENCE [LARGE SCALE GENOMIC DNA]</scope>
    <source>
        <strain evidence="2">cv. Salinas</strain>
        <tissue evidence="1">Seedlings</tissue>
    </source>
</reference>
<dbReference type="Proteomes" id="UP000235145">
    <property type="component" value="Unassembled WGS sequence"/>
</dbReference>
<accession>A0A9R1X8W0</accession>
<protein>
    <recommendedName>
        <fullName evidence="3">Protein FAR1-RELATED SEQUENCE</fullName>
    </recommendedName>
</protein>
<dbReference type="AlphaFoldDB" id="A0A9R1X8W0"/>